<evidence type="ECO:0000313" key="2">
    <source>
        <dbReference type="EMBL" id="AVI50761.1"/>
    </source>
</evidence>
<feature type="domain" description="Endonuclease/exonuclease/phosphatase" evidence="1">
    <location>
        <begin position="11"/>
        <end position="312"/>
    </location>
</feature>
<dbReference type="InterPro" id="IPR005135">
    <property type="entry name" value="Endo/exonuclease/phosphatase"/>
</dbReference>
<dbReference type="AlphaFoldDB" id="A0A2S0HVP6"/>
<dbReference type="OrthoDB" id="9802724at2"/>
<keyword evidence="3" id="KW-1185">Reference proteome</keyword>
<gene>
    <name evidence="2" type="ORF">C5O00_06070</name>
</gene>
<sequence>MLKKENHNYYTFAFYNVENLFDTQNDPKTLDDDFTAKSNRNWNEKRFRKKLRKMGRAISQIGYNEIGHPPVLIGLAEVENRYVLEELVSSKYLKHKHYGIAHIDSPDERGIDTALLYRKDHLQIKNITAHTVHVVNEEGIRDYTRDILEVEAILEDFKIHILVNHWPSRRKGVEETAFRRMAASEKAHEIVQQIQAVDPNARIVVMGDFNDDPESDCIKHLVGTTFYNPMELLLTRDEGSVTYKGGWFLFDQILISNNFMQQHGNDFRFQKAAIFNPEHLKEYKGRRKGSPFRTFLGRRYAGGLSDHFPVYAICSIEQS</sequence>
<protein>
    <submittedName>
        <fullName evidence="2">Endonuclease</fullName>
    </submittedName>
</protein>
<dbReference type="RefSeq" id="WP_105215851.1">
    <property type="nucleotide sequence ID" value="NZ_CP027062.1"/>
</dbReference>
<proteinExistence type="predicted"/>
<dbReference type="SUPFAM" id="SSF56219">
    <property type="entry name" value="DNase I-like"/>
    <property type="match status" value="1"/>
</dbReference>
<evidence type="ECO:0000259" key="1">
    <source>
        <dbReference type="Pfam" id="PF19580"/>
    </source>
</evidence>
<dbReference type="GO" id="GO:0004519">
    <property type="term" value="F:endonuclease activity"/>
    <property type="evidence" value="ECO:0007669"/>
    <property type="project" value="UniProtKB-KW"/>
</dbReference>
<accession>A0A2S0HVP6</accession>
<name>A0A2S0HVP6_9FLAO</name>
<keyword evidence="2" id="KW-0540">Nuclease</keyword>
<dbReference type="PANTHER" id="PTHR42834:SF1">
    <property type="entry name" value="ENDONUCLEASE_EXONUCLEASE_PHOSPHATASE FAMILY PROTEIN (AFU_ORTHOLOGUE AFUA_3G09210)"/>
    <property type="match status" value="1"/>
</dbReference>
<dbReference type="PANTHER" id="PTHR42834">
    <property type="entry name" value="ENDONUCLEASE/EXONUCLEASE/PHOSPHATASE FAMILY PROTEIN (AFU_ORTHOLOGUE AFUA_3G09210)"/>
    <property type="match status" value="1"/>
</dbReference>
<dbReference type="Proteomes" id="UP000238442">
    <property type="component" value="Chromosome"/>
</dbReference>
<dbReference type="Pfam" id="PF19580">
    <property type="entry name" value="Exo_endo_phos_3"/>
    <property type="match status" value="1"/>
</dbReference>
<organism evidence="2 3">
    <name type="scientific">Pukyongia salina</name>
    <dbReference type="NCBI Taxonomy" id="2094025"/>
    <lineage>
        <taxon>Bacteria</taxon>
        <taxon>Pseudomonadati</taxon>
        <taxon>Bacteroidota</taxon>
        <taxon>Flavobacteriia</taxon>
        <taxon>Flavobacteriales</taxon>
        <taxon>Flavobacteriaceae</taxon>
        <taxon>Pukyongia</taxon>
    </lineage>
</organism>
<keyword evidence="2" id="KW-0378">Hydrolase</keyword>
<dbReference type="EMBL" id="CP027062">
    <property type="protein sequence ID" value="AVI50761.1"/>
    <property type="molecule type" value="Genomic_DNA"/>
</dbReference>
<reference evidence="2 3" key="1">
    <citation type="submission" date="2018-02" db="EMBL/GenBank/DDBJ databases">
        <title>Genomic analysis of the strain RR4-38 isolated from a seawater recirculating aquaculture system.</title>
        <authorList>
            <person name="Kim Y.-S."/>
            <person name="Jang Y.H."/>
            <person name="Kim K.-H."/>
        </authorList>
    </citation>
    <scope>NUCLEOTIDE SEQUENCE [LARGE SCALE GENOMIC DNA]</scope>
    <source>
        <strain evidence="2 3">RR4-38</strain>
    </source>
</reference>
<keyword evidence="2" id="KW-0255">Endonuclease</keyword>
<evidence type="ECO:0000313" key="3">
    <source>
        <dbReference type="Proteomes" id="UP000238442"/>
    </source>
</evidence>
<dbReference type="Gene3D" id="3.60.10.10">
    <property type="entry name" value="Endonuclease/exonuclease/phosphatase"/>
    <property type="match status" value="1"/>
</dbReference>
<dbReference type="KEGG" id="aue:C5O00_06070"/>
<dbReference type="InterPro" id="IPR036691">
    <property type="entry name" value="Endo/exonu/phosph_ase_sf"/>
</dbReference>